<feature type="domain" description="GIY-YIG" evidence="2">
    <location>
        <begin position="5"/>
        <end position="80"/>
    </location>
</feature>
<dbReference type="CDD" id="cd10456">
    <property type="entry name" value="GIY-YIG_UPF0213"/>
    <property type="match status" value="1"/>
</dbReference>
<sequence length="92" mass="10714">MAAAADHYFYVLHCSDNTYYGGYTTDVERREAEHNAGIRCKYTKTRRPVKVIHYERFASRSEAMQAEAAFKKQTRKQKDAYLSAAKEKENLQ</sequence>
<name>A0A378MEK7_LISGR</name>
<dbReference type="RefSeq" id="WP_003756537.1">
    <property type="nucleotide sequence ID" value="NZ_CABKNG010000001.1"/>
</dbReference>
<dbReference type="Pfam" id="PF01541">
    <property type="entry name" value="GIY-YIG"/>
    <property type="match status" value="1"/>
</dbReference>
<evidence type="ECO:0000313" key="3">
    <source>
        <dbReference type="EMBL" id="STY44819.1"/>
    </source>
</evidence>
<dbReference type="InterPro" id="IPR035901">
    <property type="entry name" value="GIY-YIG_endonuc_sf"/>
</dbReference>
<proteinExistence type="inferred from homology"/>
<dbReference type="AlphaFoldDB" id="A0A378MEK7"/>
<gene>
    <name evidence="3" type="ORF">NCTC10815_02173</name>
</gene>
<dbReference type="Proteomes" id="UP000254879">
    <property type="component" value="Unassembled WGS sequence"/>
</dbReference>
<dbReference type="InterPro" id="IPR050190">
    <property type="entry name" value="UPF0213_domain"/>
</dbReference>
<evidence type="ECO:0000313" key="4">
    <source>
        <dbReference type="Proteomes" id="UP000254879"/>
    </source>
</evidence>
<reference evidence="3 4" key="1">
    <citation type="submission" date="2018-06" db="EMBL/GenBank/DDBJ databases">
        <authorList>
            <consortium name="Pathogen Informatics"/>
            <person name="Doyle S."/>
        </authorList>
    </citation>
    <scope>NUCLEOTIDE SEQUENCE [LARGE SCALE GENOMIC DNA]</scope>
    <source>
        <strain evidence="4">NCTC 10815</strain>
    </source>
</reference>
<accession>A0A378MEK7</accession>
<evidence type="ECO:0000256" key="1">
    <source>
        <dbReference type="ARBA" id="ARBA00007435"/>
    </source>
</evidence>
<organism evidence="3 4">
    <name type="scientific">Listeria grayi</name>
    <name type="common">Listeria murrayi</name>
    <dbReference type="NCBI Taxonomy" id="1641"/>
    <lineage>
        <taxon>Bacteria</taxon>
        <taxon>Bacillati</taxon>
        <taxon>Bacillota</taxon>
        <taxon>Bacilli</taxon>
        <taxon>Bacillales</taxon>
        <taxon>Listeriaceae</taxon>
        <taxon>Listeria</taxon>
    </lineage>
</organism>
<dbReference type="PROSITE" id="PS50164">
    <property type="entry name" value="GIY_YIG"/>
    <property type="match status" value="1"/>
</dbReference>
<dbReference type="PANTHER" id="PTHR34477:SF1">
    <property type="entry name" value="UPF0213 PROTEIN YHBQ"/>
    <property type="match status" value="1"/>
</dbReference>
<dbReference type="PANTHER" id="PTHR34477">
    <property type="entry name" value="UPF0213 PROTEIN YHBQ"/>
    <property type="match status" value="1"/>
</dbReference>
<comment type="similarity">
    <text evidence="1">Belongs to the UPF0213 family.</text>
</comment>
<dbReference type="InterPro" id="IPR000305">
    <property type="entry name" value="GIY-YIG_endonuc"/>
</dbReference>
<dbReference type="Gene3D" id="3.40.1440.10">
    <property type="entry name" value="GIY-YIG endonuclease"/>
    <property type="match status" value="1"/>
</dbReference>
<dbReference type="EMBL" id="UGPG01000001">
    <property type="protein sequence ID" value="STY44819.1"/>
    <property type="molecule type" value="Genomic_DNA"/>
</dbReference>
<dbReference type="SUPFAM" id="SSF82771">
    <property type="entry name" value="GIY-YIG endonuclease"/>
    <property type="match status" value="1"/>
</dbReference>
<protein>
    <submittedName>
        <fullName evidence="3">GIY-YIG nuclease superfamily protein</fullName>
    </submittedName>
</protein>
<evidence type="ECO:0000259" key="2">
    <source>
        <dbReference type="PROSITE" id="PS50164"/>
    </source>
</evidence>